<dbReference type="Gene3D" id="2.40.10.10">
    <property type="entry name" value="Trypsin-like serine proteases"/>
    <property type="match status" value="1"/>
</dbReference>
<comment type="caution">
    <text evidence="2">The sequence shown here is derived from an EMBL/GenBank/DDBJ whole genome shotgun (WGS) entry which is preliminary data.</text>
</comment>
<dbReference type="Proteomes" id="UP000290572">
    <property type="component" value="Unassembled WGS sequence"/>
</dbReference>
<feature type="domain" description="Peptidase S1" evidence="1">
    <location>
        <begin position="5"/>
        <end position="62"/>
    </location>
</feature>
<sequence>MKFNTALSVSGITLLYIAGPPSNILQEVMILIVSNSECANVNEGVTSITSNMICGEGKSICPPQLKLIHYYCFLIHLICKGKHGFGTMDRNHKEPHSIQQTCFGL</sequence>
<evidence type="ECO:0000313" key="2">
    <source>
        <dbReference type="EMBL" id="RXN17244.1"/>
    </source>
</evidence>
<reference evidence="2 3" key="1">
    <citation type="submission" date="2018-03" db="EMBL/GenBank/DDBJ databases">
        <title>Draft genome sequence of Rohu Carp (Labeo rohita).</title>
        <authorList>
            <person name="Das P."/>
            <person name="Kushwaha B."/>
            <person name="Joshi C.G."/>
            <person name="Kumar D."/>
            <person name="Nagpure N.S."/>
            <person name="Sahoo L."/>
            <person name="Das S.P."/>
            <person name="Bit A."/>
            <person name="Patnaik S."/>
            <person name="Meher P.K."/>
            <person name="Jayasankar P."/>
            <person name="Koringa P.G."/>
            <person name="Patel N.V."/>
            <person name="Hinsu A.T."/>
            <person name="Kumar R."/>
            <person name="Pandey M."/>
            <person name="Agarwal S."/>
            <person name="Srivastava S."/>
            <person name="Singh M."/>
            <person name="Iquebal M.A."/>
            <person name="Jaiswal S."/>
            <person name="Angadi U.B."/>
            <person name="Kumar N."/>
            <person name="Raza M."/>
            <person name="Shah T.M."/>
            <person name="Rai A."/>
            <person name="Jena J.K."/>
        </authorList>
    </citation>
    <scope>NUCLEOTIDE SEQUENCE [LARGE SCALE GENOMIC DNA]</scope>
    <source>
        <strain evidence="2">DASCIFA01</strain>
        <tissue evidence="2">Testis</tissue>
    </source>
</reference>
<keyword evidence="3" id="KW-1185">Reference proteome</keyword>
<dbReference type="GO" id="GO:0006508">
    <property type="term" value="P:proteolysis"/>
    <property type="evidence" value="ECO:0007669"/>
    <property type="project" value="UniProtKB-KW"/>
</dbReference>
<evidence type="ECO:0000259" key="1">
    <source>
        <dbReference type="Pfam" id="PF00089"/>
    </source>
</evidence>
<dbReference type="InterPro" id="IPR043504">
    <property type="entry name" value="Peptidase_S1_PA_chymotrypsin"/>
</dbReference>
<keyword evidence="2" id="KW-0645">Protease</keyword>
<name>A0A498MD71_LABRO</name>
<dbReference type="InterPro" id="IPR001254">
    <property type="entry name" value="Trypsin_dom"/>
</dbReference>
<accession>A0A498MD71</accession>
<dbReference type="Pfam" id="PF00089">
    <property type="entry name" value="Trypsin"/>
    <property type="match status" value="1"/>
</dbReference>
<dbReference type="GO" id="GO:0004252">
    <property type="term" value="F:serine-type endopeptidase activity"/>
    <property type="evidence" value="ECO:0007669"/>
    <property type="project" value="InterPro"/>
</dbReference>
<evidence type="ECO:0000313" key="3">
    <source>
        <dbReference type="Proteomes" id="UP000290572"/>
    </source>
</evidence>
<protein>
    <submittedName>
        <fullName evidence="2">Chymotrypsin-like protease CTRL-1</fullName>
    </submittedName>
</protein>
<organism evidence="2 3">
    <name type="scientific">Labeo rohita</name>
    <name type="common">Indian major carp</name>
    <name type="synonym">Cyprinus rohita</name>
    <dbReference type="NCBI Taxonomy" id="84645"/>
    <lineage>
        <taxon>Eukaryota</taxon>
        <taxon>Metazoa</taxon>
        <taxon>Chordata</taxon>
        <taxon>Craniata</taxon>
        <taxon>Vertebrata</taxon>
        <taxon>Euteleostomi</taxon>
        <taxon>Actinopterygii</taxon>
        <taxon>Neopterygii</taxon>
        <taxon>Teleostei</taxon>
        <taxon>Ostariophysi</taxon>
        <taxon>Cypriniformes</taxon>
        <taxon>Cyprinidae</taxon>
        <taxon>Labeoninae</taxon>
        <taxon>Labeonini</taxon>
        <taxon>Labeo</taxon>
    </lineage>
</organism>
<proteinExistence type="predicted"/>
<gene>
    <name evidence="2" type="ORF">ROHU_008071</name>
</gene>
<keyword evidence="2" id="KW-0378">Hydrolase</keyword>
<dbReference type="SUPFAM" id="SSF50494">
    <property type="entry name" value="Trypsin-like serine proteases"/>
    <property type="match status" value="1"/>
</dbReference>
<dbReference type="AlphaFoldDB" id="A0A498MD71"/>
<dbReference type="InterPro" id="IPR009003">
    <property type="entry name" value="Peptidase_S1_PA"/>
</dbReference>
<dbReference type="EMBL" id="QBIY01012751">
    <property type="protein sequence ID" value="RXN17244.1"/>
    <property type="molecule type" value="Genomic_DNA"/>
</dbReference>